<dbReference type="RefSeq" id="WP_083161626.1">
    <property type="nucleotide sequence ID" value="NZ_MVHF01000004.1"/>
</dbReference>
<name>A0A1X0B730_9MYCO</name>
<accession>A0A1X0B730</accession>
<evidence type="ECO:0000313" key="2">
    <source>
        <dbReference type="Proteomes" id="UP000192448"/>
    </source>
</evidence>
<comment type="caution">
    <text evidence="1">The sequence shown here is derived from an EMBL/GenBank/DDBJ whole genome shotgun (WGS) entry which is preliminary data.</text>
</comment>
<proteinExistence type="predicted"/>
<dbReference type="OrthoDB" id="9833936at2"/>
<keyword evidence="2" id="KW-1185">Reference proteome</keyword>
<dbReference type="Proteomes" id="UP000192448">
    <property type="component" value="Unassembled WGS sequence"/>
</dbReference>
<evidence type="ECO:0000313" key="1">
    <source>
        <dbReference type="EMBL" id="ORA38130.1"/>
    </source>
</evidence>
<protein>
    <submittedName>
        <fullName evidence="1">Uncharacterized protein</fullName>
    </submittedName>
</protein>
<sequence length="115" mass="12259">MLGKLLASLVPILGKAIFDYAVEWLKDPANRDDIDSATKFVREQAAEVLPSLVDKATNVIPGQLDDQVLDSLARRLAPMLAGHLPDLGALTNVVAQLQQFAGRLPNLGGLFGGGR</sequence>
<organism evidence="1 2">
    <name type="scientific">Mycobacterium aquaticum</name>
    <dbReference type="NCBI Taxonomy" id="1927124"/>
    <lineage>
        <taxon>Bacteria</taxon>
        <taxon>Bacillati</taxon>
        <taxon>Actinomycetota</taxon>
        <taxon>Actinomycetes</taxon>
        <taxon>Mycobacteriales</taxon>
        <taxon>Mycobacteriaceae</taxon>
        <taxon>Mycobacterium</taxon>
    </lineage>
</organism>
<dbReference type="EMBL" id="MVHF01000004">
    <property type="protein sequence ID" value="ORA38130.1"/>
    <property type="molecule type" value="Genomic_DNA"/>
</dbReference>
<dbReference type="AlphaFoldDB" id="A0A1X0B730"/>
<dbReference type="STRING" id="1927124.BST13_05910"/>
<reference evidence="1 2" key="1">
    <citation type="submission" date="2017-02" db="EMBL/GenBank/DDBJ databases">
        <title>The new phylogeny of genus Mycobacterium.</title>
        <authorList>
            <person name="Tortoli E."/>
            <person name="Trovato A."/>
            <person name="Cirillo D.M."/>
        </authorList>
    </citation>
    <scope>NUCLEOTIDE SEQUENCE [LARGE SCALE GENOMIC DNA]</scope>
    <source>
        <strain evidence="1 2">RW6</strain>
    </source>
</reference>
<gene>
    <name evidence="1" type="ORF">BST13_05910</name>
</gene>